<evidence type="ECO:0000313" key="3">
    <source>
        <dbReference type="Proteomes" id="UP000000589"/>
    </source>
</evidence>
<dbReference type="AlphaFoldDB" id="A0A589MR67"/>
<dbReference type="GeneTree" id="ENSGT00950000183035"/>
<dbReference type="ExpressionAtlas" id="A0A589MR67">
    <property type="expression patterns" value="baseline and differential"/>
</dbReference>
<reference evidence="1" key="4">
    <citation type="submission" date="2025-09" db="UniProtKB">
        <authorList>
            <consortium name="Ensembl"/>
        </authorList>
    </citation>
    <scope>IDENTIFICATION</scope>
    <source>
        <strain evidence="1">C57BL/6J</strain>
    </source>
</reference>
<dbReference type="MGI" id="MGI:3042378">
    <property type="gene designation" value="Frmpd4"/>
</dbReference>
<organism evidence="1 3">
    <name type="scientific">Mus musculus</name>
    <name type="common">Mouse</name>
    <dbReference type="NCBI Taxonomy" id="10090"/>
    <lineage>
        <taxon>Eukaryota</taxon>
        <taxon>Metazoa</taxon>
        <taxon>Chordata</taxon>
        <taxon>Craniata</taxon>
        <taxon>Vertebrata</taxon>
        <taxon>Euteleostomi</taxon>
        <taxon>Mammalia</taxon>
        <taxon>Eutheria</taxon>
        <taxon>Euarchontoglires</taxon>
        <taxon>Glires</taxon>
        <taxon>Rodentia</taxon>
        <taxon>Myomorpha</taxon>
        <taxon>Muroidea</taxon>
        <taxon>Muridae</taxon>
        <taxon>Murinae</taxon>
        <taxon>Mus</taxon>
        <taxon>Mus</taxon>
    </lineage>
</organism>
<evidence type="ECO:0000313" key="1">
    <source>
        <dbReference type="Ensembl" id="ENSMUSP00000107775.3"/>
    </source>
</evidence>
<dbReference type="VEuPathDB" id="HostDB:ENSMUSG00000049176"/>
<proteinExistence type="predicted"/>
<gene>
    <name evidence="1 2" type="primary">Frmpd4</name>
</gene>
<accession>A0A589MR67</accession>
<name>A0A589MR67_MOUSE</name>
<dbReference type="AGR" id="MGI:3042378"/>
<keyword evidence="3" id="KW-1185">Reference proteome</keyword>
<reference evidence="1 3" key="1">
    <citation type="journal article" date="2009" name="PLoS Biol.">
        <title>Lineage-specific biology revealed by a finished genome assembly of the mouse.</title>
        <authorList>
            <consortium name="Mouse Genome Sequencing Consortium"/>
            <person name="Church D.M."/>
            <person name="Goodstadt L."/>
            <person name="Hillier L.W."/>
            <person name="Zody M.C."/>
            <person name="Goldstein S."/>
            <person name="She X."/>
            <person name="Bult C.J."/>
            <person name="Agarwala R."/>
            <person name="Cherry J.L."/>
            <person name="DiCuccio M."/>
            <person name="Hlavina W."/>
            <person name="Kapustin Y."/>
            <person name="Meric P."/>
            <person name="Maglott D."/>
            <person name="Birtle Z."/>
            <person name="Marques A.C."/>
            <person name="Graves T."/>
            <person name="Zhou S."/>
            <person name="Teague B."/>
            <person name="Potamousis K."/>
            <person name="Churas C."/>
            <person name="Place M."/>
            <person name="Herschleb J."/>
            <person name="Runnheim R."/>
            <person name="Forrest D."/>
            <person name="Amos-Landgraf J."/>
            <person name="Schwartz D.C."/>
            <person name="Cheng Z."/>
            <person name="Lindblad-Toh K."/>
            <person name="Eichler E.E."/>
            <person name="Ponting C.P."/>
        </authorList>
    </citation>
    <scope>NUCLEOTIDE SEQUENCE [LARGE SCALE GENOMIC DNA]</scope>
    <source>
        <strain evidence="1 3">C57BL/6J</strain>
    </source>
</reference>
<dbReference type="Proteomes" id="UP000000589">
    <property type="component" value="Chromosome X"/>
</dbReference>
<sequence>MEEDLEGENWSTFSIPWGFGKAAEDNREHVCRHSAVL</sequence>
<evidence type="ECO:0000313" key="2">
    <source>
        <dbReference type="MGI" id="MGI:3042378"/>
    </source>
</evidence>
<reference evidence="1" key="3">
    <citation type="submission" date="2025-08" db="UniProtKB">
        <authorList>
            <consortium name="Ensembl"/>
        </authorList>
    </citation>
    <scope>IDENTIFICATION</scope>
    <source>
        <strain evidence="1">C57BL/6J</strain>
    </source>
</reference>
<dbReference type="Antibodypedia" id="49701">
    <property type="antibodies" value="39 antibodies from 17 providers"/>
</dbReference>
<protein>
    <submittedName>
        <fullName evidence="1">FERM and PDZ domain containing 4</fullName>
    </submittedName>
</protein>
<dbReference type="Bgee" id="ENSMUSG00000049176">
    <property type="expression patterns" value="Expressed in dentate gyrus of hippocampal formation granule cell and 33 other cell types or tissues"/>
</dbReference>
<dbReference type="Ensembl" id="ENSMUST00000112147.9">
    <property type="protein sequence ID" value="ENSMUSP00000107775.3"/>
    <property type="gene ID" value="ENSMUSG00000049176.17"/>
</dbReference>
<reference evidence="1 3" key="2">
    <citation type="journal article" date="2011" name="PLoS Biol.">
        <title>Modernizing reference genome assemblies.</title>
        <authorList>
            <person name="Church D.M."/>
            <person name="Schneider V.A."/>
            <person name="Graves T."/>
            <person name="Auger K."/>
            <person name="Cunningham F."/>
            <person name="Bouk N."/>
            <person name="Chen H.C."/>
            <person name="Agarwala R."/>
            <person name="McLaren W.M."/>
            <person name="Ritchie G.R."/>
            <person name="Albracht D."/>
            <person name="Kremitzki M."/>
            <person name="Rock S."/>
            <person name="Kotkiewicz H."/>
            <person name="Kremitzki C."/>
            <person name="Wollam A."/>
            <person name="Trani L."/>
            <person name="Fulton L."/>
            <person name="Fulton R."/>
            <person name="Matthews L."/>
            <person name="Whitehead S."/>
            <person name="Chow W."/>
            <person name="Torrance J."/>
            <person name="Dunn M."/>
            <person name="Harden G."/>
            <person name="Threadgold G."/>
            <person name="Wood J."/>
            <person name="Collins J."/>
            <person name="Heath P."/>
            <person name="Griffiths G."/>
            <person name="Pelan S."/>
            <person name="Grafham D."/>
            <person name="Eichler E.E."/>
            <person name="Weinstock G."/>
            <person name="Mardis E.R."/>
            <person name="Wilson R.K."/>
            <person name="Howe K."/>
            <person name="Flicek P."/>
            <person name="Hubbard T."/>
        </authorList>
    </citation>
    <scope>NUCLEOTIDE SEQUENCE [LARGE SCALE GENOMIC DNA]</scope>
    <source>
        <strain evidence="1 3">C57BL/6J</strain>
    </source>
</reference>